<dbReference type="PANTHER" id="PTHR41291:SF1">
    <property type="entry name" value="DNA ALKYLATION REPAIR PROTEIN"/>
    <property type="match status" value="1"/>
</dbReference>
<dbReference type="Pfam" id="PF08713">
    <property type="entry name" value="DNA_alkylation"/>
    <property type="match status" value="1"/>
</dbReference>
<protein>
    <recommendedName>
        <fullName evidence="3">DNA alkylation repair enzyme</fullName>
    </recommendedName>
</protein>
<evidence type="ECO:0008006" key="3">
    <source>
        <dbReference type="Google" id="ProtNLM"/>
    </source>
</evidence>
<dbReference type="Proteomes" id="UP000070533">
    <property type="component" value="Unassembled WGS sequence"/>
</dbReference>
<proteinExistence type="predicted"/>
<dbReference type="AlphaFoldDB" id="A0A133QA71"/>
<dbReference type="Gene3D" id="1.25.10.90">
    <property type="match status" value="1"/>
</dbReference>
<accession>A0A133QA71</accession>
<sequence>MNTKDKLKEIKQSFRLFMNGATSSSMRKKGLNYKINWGVPLPILRQNAVKYGKDYELAIELWKDDIRECKIMATYIMPAQMMKREQVDKWMETVRNQELAELISFNLLKNLAFSQTLAFDYMSSKDNIYQICGYQLLASLFVDGHIPNDLLINKFLTLVQGVLKEGELNVQHSAFNSINKFCDLGEKYRSLVVKALPELDFL</sequence>
<dbReference type="SUPFAM" id="SSF48371">
    <property type="entry name" value="ARM repeat"/>
    <property type="match status" value="1"/>
</dbReference>
<dbReference type="OrthoDB" id="1122333at2"/>
<dbReference type="PATRIC" id="fig|28128.5.peg.1186"/>
<comment type="caution">
    <text evidence="1">The sequence shown here is derived from an EMBL/GenBank/DDBJ whole genome shotgun (WGS) entry which is preliminary data.</text>
</comment>
<reference evidence="2" key="1">
    <citation type="submission" date="2016-01" db="EMBL/GenBank/DDBJ databases">
        <authorList>
            <person name="Mitreva M."/>
            <person name="Pepin K.H."/>
            <person name="Mihindukulasuriya K.A."/>
            <person name="Fulton R."/>
            <person name="Fronick C."/>
            <person name="O'Laughlin M."/>
            <person name="Miner T."/>
            <person name="Herter B."/>
            <person name="Rosa B.A."/>
            <person name="Cordes M."/>
            <person name="Tomlinson C."/>
            <person name="Wollam A."/>
            <person name="Palsikar V.B."/>
            <person name="Mardis E.R."/>
            <person name="Wilson R.K."/>
        </authorList>
    </citation>
    <scope>NUCLEOTIDE SEQUENCE [LARGE SCALE GENOMIC DNA]</scope>
    <source>
        <strain evidence="2">MJR7716</strain>
    </source>
</reference>
<name>A0A133QA71_9BACT</name>
<dbReference type="EMBL" id="LRQG01000088">
    <property type="protein sequence ID" value="KXA39762.1"/>
    <property type="molecule type" value="Genomic_DNA"/>
</dbReference>
<organism evidence="1 2">
    <name type="scientific">Prevotella corporis</name>
    <dbReference type="NCBI Taxonomy" id="28128"/>
    <lineage>
        <taxon>Bacteria</taxon>
        <taxon>Pseudomonadati</taxon>
        <taxon>Bacteroidota</taxon>
        <taxon>Bacteroidia</taxon>
        <taxon>Bacteroidales</taxon>
        <taxon>Prevotellaceae</taxon>
        <taxon>Prevotella</taxon>
    </lineage>
</organism>
<dbReference type="RefSeq" id="WP_060940561.1">
    <property type="nucleotide sequence ID" value="NZ_KQ957242.1"/>
</dbReference>
<dbReference type="InterPro" id="IPR016024">
    <property type="entry name" value="ARM-type_fold"/>
</dbReference>
<evidence type="ECO:0000313" key="2">
    <source>
        <dbReference type="Proteomes" id="UP000070533"/>
    </source>
</evidence>
<evidence type="ECO:0000313" key="1">
    <source>
        <dbReference type="EMBL" id="KXA39762.1"/>
    </source>
</evidence>
<gene>
    <name evidence="1" type="ORF">HMPREF3226_01166</name>
</gene>
<dbReference type="InterPro" id="IPR014825">
    <property type="entry name" value="DNA_alkylation"/>
</dbReference>
<keyword evidence="2" id="KW-1185">Reference proteome</keyword>
<dbReference type="PANTHER" id="PTHR41291">
    <property type="entry name" value="DNA ALKYLATION REPAIR PROTEIN"/>
    <property type="match status" value="1"/>
</dbReference>
<dbReference type="STRING" id="28128.HMPREF3226_01166"/>